<sequence length="52" mass="5471">MLDSNDPYTASLGWCINPIHSIISSSRKSSYNIGASRSAILGSILTSISSTP</sequence>
<reference evidence="1" key="1">
    <citation type="journal article" date="2015" name="Front. Microbiol.">
        <title>Combining genomic sequencing methods to explore viral diversity and reveal potential virus-host interactions.</title>
        <authorList>
            <person name="Chow C.E."/>
            <person name="Winget D.M."/>
            <person name="White R.A.III."/>
            <person name="Hallam S.J."/>
            <person name="Suttle C.A."/>
        </authorList>
    </citation>
    <scope>NUCLEOTIDE SEQUENCE</scope>
    <source>
        <strain evidence="1">Oxic3_3</strain>
    </source>
</reference>
<dbReference type="EMBL" id="KR029609">
    <property type="protein sequence ID" value="AKH48774.1"/>
    <property type="molecule type" value="Genomic_DNA"/>
</dbReference>
<protein>
    <submittedName>
        <fullName evidence="1">Uncharacterized protein</fullName>
    </submittedName>
</protein>
<reference evidence="1" key="2">
    <citation type="submission" date="2015-03" db="EMBL/GenBank/DDBJ databases">
        <authorList>
            <person name="Chow C.-E.T."/>
            <person name="Winget D.M."/>
            <person name="White R.A.III."/>
            <person name="Hallam S.J."/>
            <person name="Suttle C.A."/>
        </authorList>
    </citation>
    <scope>NUCLEOTIDE SEQUENCE</scope>
    <source>
        <strain evidence="1">Oxic3_3</strain>
    </source>
</reference>
<evidence type="ECO:0000313" key="1">
    <source>
        <dbReference type="EMBL" id="AKH48774.1"/>
    </source>
</evidence>
<organism evidence="1">
    <name type="scientific">uncultured marine virus</name>
    <dbReference type="NCBI Taxonomy" id="186617"/>
    <lineage>
        <taxon>Viruses</taxon>
        <taxon>environmental samples</taxon>
    </lineage>
</organism>
<name>A0A0F7L871_9VIRU</name>
<proteinExistence type="predicted"/>
<accession>A0A0F7L871</accession>